<organism evidence="1 2">
    <name type="scientific">Sulfobacillus thermosulfidooxidans</name>
    <dbReference type="NCBI Taxonomy" id="28034"/>
    <lineage>
        <taxon>Bacteria</taxon>
        <taxon>Bacillati</taxon>
        <taxon>Bacillota</taxon>
        <taxon>Clostridia</taxon>
        <taxon>Eubacteriales</taxon>
        <taxon>Clostridiales Family XVII. Incertae Sedis</taxon>
        <taxon>Sulfobacillus</taxon>
    </lineage>
</organism>
<dbReference type="EMBL" id="PXYX01000037">
    <property type="protein sequence ID" value="PSR25035.1"/>
    <property type="molecule type" value="Genomic_DNA"/>
</dbReference>
<evidence type="ECO:0008006" key="3">
    <source>
        <dbReference type="Google" id="ProtNLM"/>
    </source>
</evidence>
<dbReference type="GO" id="GO:0006355">
    <property type="term" value="P:regulation of DNA-templated transcription"/>
    <property type="evidence" value="ECO:0007669"/>
    <property type="project" value="InterPro"/>
</dbReference>
<dbReference type="Proteomes" id="UP000242705">
    <property type="component" value="Unassembled WGS sequence"/>
</dbReference>
<reference evidence="1 2" key="1">
    <citation type="journal article" date="2014" name="BMC Genomics">
        <title>Comparison of environmental and isolate Sulfobacillus genomes reveals diverse carbon, sulfur, nitrogen, and hydrogen metabolisms.</title>
        <authorList>
            <person name="Justice N.B."/>
            <person name="Norman A."/>
            <person name="Brown C.T."/>
            <person name="Singh A."/>
            <person name="Thomas B.C."/>
            <person name="Banfield J.F."/>
        </authorList>
    </citation>
    <scope>NUCLEOTIDE SEQUENCE [LARGE SCALE GENOMIC DNA]</scope>
    <source>
        <strain evidence="1">AMDSBA5</strain>
    </source>
</reference>
<accession>A0A2T2WS20</accession>
<evidence type="ECO:0000313" key="1">
    <source>
        <dbReference type="EMBL" id="PSR25035.1"/>
    </source>
</evidence>
<proteinExistence type="predicted"/>
<feature type="non-terminal residue" evidence="1">
    <location>
        <position position="123"/>
    </location>
</feature>
<sequence>MRLHKSTMPIVIPALRDPEHWRLLGEGEGAWVFLLGGSVDSVAEGVARLQKRHWRVFVHVDMVKGIANDSEGLRFFHDYAAPDGIISTHSHTVSNAVKLGMLAIQRIFLIGAFCAVVDLRELA</sequence>
<dbReference type="GO" id="GO:0006071">
    <property type="term" value="P:glycerol metabolic process"/>
    <property type="evidence" value="ECO:0007669"/>
    <property type="project" value="InterPro"/>
</dbReference>
<dbReference type="PANTHER" id="PTHR35787">
    <property type="entry name" value="GLYCEROL UPTAKE OPERON ANTITERMINATOR REGULATORY PROTEIN"/>
    <property type="match status" value="1"/>
</dbReference>
<name>A0A2T2WS20_SULTH</name>
<dbReference type="SUPFAM" id="SSF110391">
    <property type="entry name" value="GlpP-like"/>
    <property type="match status" value="1"/>
</dbReference>
<dbReference type="InterPro" id="IPR006699">
    <property type="entry name" value="GlpP"/>
</dbReference>
<gene>
    <name evidence="1" type="ORF">C7B47_13215</name>
</gene>
<dbReference type="Pfam" id="PF04309">
    <property type="entry name" value="G3P_antiterm"/>
    <property type="match status" value="1"/>
</dbReference>
<dbReference type="InterPro" id="IPR013785">
    <property type="entry name" value="Aldolase_TIM"/>
</dbReference>
<dbReference type="PANTHER" id="PTHR35787:SF1">
    <property type="entry name" value="GLYCEROL UPTAKE OPERON ANTITERMINATOR REGULATORY PROTEIN"/>
    <property type="match status" value="1"/>
</dbReference>
<evidence type="ECO:0000313" key="2">
    <source>
        <dbReference type="Proteomes" id="UP000242705"/>
    </source>
</evidence>
<dbReference type="AlphaFoldDB" id="A0A2T2WS20"/>
<protein>
    <recommendedName>
        <fullName evidence="3">Glycerol-3-phosphate responsive antiterminator</fullName>
    </recommendedName>
</protein>
<comment type="caution">
    <text evidence="1">The sequence shown here is derived from an EMBL/GenBank/DDBJ whole genome shotgun (WGS) entry which is preliminary data.</text>
</comment>
<dbReference type="Gene3D" id="3.20.20.70">
    <property type="entry name" value="Aldolase class I"/>
    <property type="match status" value="1"/>
</dbReference>